<dbReference type="STRING" id="50429.A0A2B4SPY9"/>
<evidence type="ECO:0000256" key="2">
    <source>
        <dbReference type="ARBA" id="ARBA00010410"/>
    </source>
</evidence>
<comment type="similarity">
    <text evidence="2">Belongs to the SNAPC3/SRD2 family.</text>
</comment>
<dbReference type="GO" id="GO:0042796">
    <property type="term" value="P:snRNA transcription by RNA polymerase III"/>
    <property type="evidence" value="ECO:0007669"/>
    <property type="project" value="TreeGrafter"/>
</dbReference>
<accession>A0A2B4SPY9</accession>
<evidence type="ECO:0000256" key="3">
    <source>
        <dbReference type="ARBA" id="ARBA00013634"/>
    </source>
</evidence>
<comment type="subcellular location">
    <subcellularLocation>
        <location evidence="1">Nucleus</location>
    </subcellularLocation>
</comment>
<dbReference type="GO" id="GO:0001046">
    <property type="term" value="F:core promoter sequence-specific DNA binding"/>
    <property type="evidence" value="ECO:0007669"/>
    <property type="project" value="TreeGrafter"/>
</dbReference>
<keyword evidence="6" id="KW-0804">Transcription</keyword>
<dbReference type="EMBL" id="LSMT01000043">
    <property type="protein sequence ID" value="PFX30950.1"/>
    <property type="molecule type" value="Genomic_DNA"/>
</dbReference>
<dbReference type="Pfam" id="PF12251">
    <property type="entry name" value="SNAPC3"/>
    <property type="match status" value="1"/>
</dbReference>
<name>A0A2B4SPY9_STYPI</name>
<keyword evidence="5" id="KW-0238">DNA-binding</keyword>
<dbReference type="GO" id="GO:0000978">
    <property type="term" value="F:RNA polymerase II cis-regulatory region sequence-specific DNA binding"/>
    <property type="evidence" value="ECO:0007669"/>
    <property type="project" value="TreeGrafter"/>
</dbReference>
<evidence type="ECO:0000256" key="7">
    <source>
        <dbReference type="ARBA" id="ARBA00023242"/>
    </source>
</evidence>
<comment type="function">
    <text evidence="8">Part of the SNAPc complex required for the transcription of both RNA polymerase II and III small-nuclear RNA genes. Binds to the proximal sequence element (PSE), a non-TATA-box basal promoter element common to these 2 types of genes. Recruits TBP and BRF2 to the U6 snRNA TATA box.</text>
</comment>
<gene>
    <name evidence="11" type="primary">SNAPC3</name>
    <name evidence="11" type="ORF">AWC38_SpisGene4307</name>
</gene>
<dbReference type="PANTHER" id="PTHR13421">
    <property type="entry name" value="SNRNA-ACTIVATING PROTEIN COMPLEX SUBUNIT 3"/>
    <property type="match status" value="1"/>
</dbReference>
<protein>
    <recommendedName>
        <fullName evidence="3">snRNA-activating protein complex subunit 3</fullName>
    </recommendedName>
    <alternativeName>
        <fullName evidence="10">Small nuclear RNA-activating complex polypeptide 3</fullName>
    </alternativeName>
</protein>
<dbReference type="GO" id="GO:0001006">
    <property type="term" value="F:RNA polymerase III type 3 promoter sequence-specific DNA binding"/>
    <property type="evidence" value="ECO:0007669"/>
    <property type="project" value="TreeGrafter"/>
</dbReference>
<sequence length="361" mass="41900">MAARGECSNLISIKQFKKEFMEFLEPAQYERKKFELDLTQMAKEMNVPMDVATDLSEVCSSSNLKCPAETEGLESIDIFGNSIPDGVELESLKLVKERRGRLTVHRKVVNYLIKEIQPSKEPQTFQEIKTNEVVLSVAICHPRKQNKVQEFHVLGSQCLTELRDKIFCTADEMILGDHSNNPDQLSQKRAKDMFKSGFFFIEGVFYNDKRDPLSKDYSKVIMEWAKDPQRRKCPGLGLFTSKRMEDVIFEDLKVKLGYPYFYCHQGNCEHIIMFTDLRLMNVDDNPNLNEYPLQVFKHRGKRIRCRVCDVYTAKWVTVNDVLACEEPCFFCDTCFKGLHYSQSGEKICDFQAYPVLGDFDW</sequence>
<reference evidence="12" key="1">
    <citation type="journal article" date="2017" name="bioRxiv">
        <title>Comparative analysis of the genomes of Stylophora pistillata and Acropora digitifera provides evidence for extensive differences between species of corals.</title>
        <authorList>
            <person name="Voolstra C.R."/>
            <person name="Li Y."/>
            <person name="Liew Y.J."/>
            <person name="Baumgarten S."/>
            <person name="Zoccola D."/>
            <person name="Flot J.-F."/>
            <person name="Tambutte S."/>
            <person name="Allemand D."/>
            <person name="Aranda M."/>
        </authorList>
    </citation>
    <scope>NUCLEOTIDE SEQUENCE [LARGE SCALE GENOMIC DNA]</scope>
</reference>
<evidence type="ECO:0000256" key="1">
    <source>
        <dbReference type="ARBA" id="ARBA00004123"/>
    </source>
</evidence>
<organism evidence="11 12">
    <name type="scientific">Stylophora pistillata</name>
    <name type="common">Smooth cauliflower coral</name>
    <dbReference type="NCBI Taxonomy" id="50429"/>
    <lineage>
        <taxon>Eukaryota</taxon>
        <taxon>Metazoa</taxon>
        <taxon>Cnidaria</taxon>
        <taxon>Anthozoa</taxon>
        <taxon>Hexacorallia</taxon>
        <taxon>Scleractinia</taxon>
        <taxon>Astrocoeniina</taxon>
        <taxon>Pocilloporidae</taxon>
        <taxon>Stylophora</taxon>
    </lineage>
</organism>
<evidence type="ECO:0000313" key="11">
    <source>
        <dbReference type="EMBL" id="PFX30950.1"/>
    </source>
</evidence>
<dbReference type="AlphaFoldDB" id="A0A2B4SPY9"/>
<dbReference type="GO" id="GO:0042795">
    <property type="term" value="P:snRNA transcription by RNA polymerase II"/>
    <property type="evidence" value="ECO:0007669"/>
    <property type="project" value="TreeGrafter"/>
</dbReference>
<keyword evidence="4" id="KW-0805">Transcription regulation</keyword>
<comment type="caution">
    <text evidence="11">The sequence shown here is derived from an EMBL/GenBank/DDBJ whole genome shotgun (WGS) entry which is preliminary data.</text>
</comment>
<dbReference type="OrthoDB" id="46583at2759"/>
<dbReference type="Proteomes" id="UP000225706">
    <property type="component" value="Unassembled WGS sequence"/>
</dbReference>
<dbReference type="GO" id="GO:0019185">
    <property type="term" value="C:snRNA-activating protein complex"/>
    <property type="evidence" value="ECO:0007669"/>
    <property type="project" value="TreeGrafter"/>
</dbReference>
<keyword evidence="12" id="KW-1185">Reference proteome</keyword>
<evidence type="ECO:0000256" key="4">
    <source>
        <dbReference type="ARBA" id="ARBA00023015"/>
    </source>
</evidence>
<keyword evidence="7" id="KW-0539">Nucleus</keyword>
<dbReference type="GO" id="GO:0003681">
    <property type="term" value="F:bent DNA binding"/>
    <property type="evidence" value="ECO:0007669"/>
    <property type="project" value="TreeGrafter"/>
</dbReference>
<dbReference type="PANTHER" id="PTHR13421:SF16">
    <property type="entry name" value="SNRNA-ACTIVATING PROTEIN COMPLEX SUBUNIT 3"/>
    <property type="match status" value="1"/>
</dbReference>
<dbReference type="GO" id="GO:0005634">
    <property type="term" value="C:nucleus"/>
    <property type="evidence" value="ECO:0007669"/>
    <property type="project" value="UniProtKB-SubCell"/>
</dbReference>
<dbReference type="InterPro" id="IPR022042">
    <property type="entry name" value="snRNA-activating_su3"/>
</dbReference>
<comment type="subunit">
    <text evidence="9">Part of the SNAPc complex composed of 5 subunits: SNAPC1, SNAPC2, SNAPC3, SNAPC4 and SNAPC5. SNAPC3 interacts with SNAPC1.</text>
</comment>
<evidence type="ECO:0000256" key="10">
    <source>
        <dbReference type="ARBA" id="ARBA00029606"/>
    </source>
</evidence>
<evidence type="ECO:0000313" key="12">
    <source>
        <dbReference type="Proteomes" id="UP000225706"/>
    </source>
</evidence>
<proteinExistence type="inferred from homology"/>
<evidence type="ECO:0000256" key="5">
    <source>
        <dbReference type="ARBA" id="ARBA00023125"/>
    </source>
</evidence>
<evidence type="ECO:0000256" key="8">
    <source>
        <dbReference type="ARBA" id="ARBA00025193"/>
    </source>
</evidence>
<evidence type="ECO:0000256" key="9">
    <source>
        <dbReference type="ARBA" id="ARBA00025958"/>
    </source>
</evidence>
<evidence type="ECO:0000256" key="6">
    <source>
        <dbReference type="ARBA" id="ARBA00023163"/>
    </source>
</evidence>